<dbReference type="SMART" id="SM00530">
    <property type="entry name" value="HTH_XRE"/>
    <property type="match status" value="1"/>
</dbReference>
<keyword evidence="6" id="KW-0732">Signal</keyword>
<dbReference type="PROSITE" id="PS50943">
    <property type="entry name" value="HTH_CROC1"/>
    <property type="match status" value="1"/>
</dbReference>
<evidence type="ECO:0000259" key="7">
    <source>
        <dbReference type="PROSITE" id="PS50943"/>
    </source>
</evidence>
<dbReference type="EMBL" id="ML120051">
    <property type="protein sequence ID" value="RPA70805.1"/>
    <property type="molecule type" value="Genomic_DNA"/>
</dbReference>
<proteinExistence type="inferred from homology"/>
<dbReference type="SUPFAM" id="SSF47413">
    <property type="entry name" value="lambda repressor-like DNA-binding domains"/>
    <property type="match status" value="1"/>
</dbReference>
<feature type="signal peptide" evidence="6">
    <location>
        <begin position="1"/>
        <end position="20"/>
    </location>
</feature>
<dbReference type="CDD" id="cd00093">
    <property type="entry name" value="HTH_XRE"/>
    <property type="match status" value="1"/>
</dbReference>
<dbReference type="GO" id="GO:0003677">
    <property type="term" value="F:DNA binding"/>
    <property type="evidence" value="ECO:0007669"/>
    <property type="project" value="UniProtKB-KW"/>
</dbReference>
<dbReference type="Pfam" id="PF01381">
    <property type="entry name" value="HTH_3"/>
    <property type="match status" value="1"/>
</dbReference>
<evidence type="ECO:0000256" key="3">
    <source>
        <dbReference type="ARBA" id="ARBA00023125"/>
    </source>
</evidence>
<protein>
    <recommendedName>
        <fullName evidence="2">Multiprotein-bridging factor 1</fullName>
    </recommendedName>
</protein>
<feature type="compositionally biased region" description="Low complexity" evidence="5">
    <location>
        <begin position="131"/>
        <end position="148"/>
    </location>
</feature>
<feature type="chain" id="PRO_5017983274" description="Multiprotein-bridging factor 1" evidence="6">
    <location>
        <begin position="21"/>
        <end position="320"/>
    </location>
</feature>
<dbReference type="GO" id="GO:0005634">
    <property type="term" value="C:nucleus"/>
    <property type="evidence" value="ECO:0007669"/>
    <property type="project" value="TreeGrafter"/>
</dbReference>
<dbReference type="PANTHER" id="PTHR10245:SF15">
    <property type="entry name" value="ENDOTHELIAL DIFFERENTIATION-RELATED FACTOR 1"/>
    <property type="match status" value="1"/>
</dbReference>
<feature type="domain" description="HTH cro/C1-type" evidence="7">
    <location>
        <begin position="265"/>
        <end position="318"/>
    </location>
</feature>
<dbReference type="InterPro" id="IPR010982">
    <property type="entry name" value="Lambda_DNA-bd_dom_sf"/>
</dbReference>
<evidence type="ECO:0000256" key="5">
    <source>
        <dbReference type="SAM" id="MobiDB-lite"/>
    </source>
</evidence>
<accession>A0A3N4H7G6</accession>
<dbReference type="AlphaFoldDB" id="A0A3N4H7G6"/>
<evidence type="ECO:0000256" key="2">
    <source>
        <dbReference type="ARBA" id="ARBA00014317"/>
    </source>
</evidence>
<keyword evidence="9" id="KW-1185">Reference proteome</keyword>
<name>A0A3N4H7G6_ASCIM</name>
<comment type="similarity">
    <text evidence="1">Belongs to the MBF1 family.</text>
</comment>
<dbReference type="InterPro" id="IPR001387">
    <property type="entry name" value="Cro/C1-type_HTH"/>
</dbReference>
<evidence type="ECO:0000313" key="8">
    <source>
        <dbReference type="EMBL" id="RPA70805.1"/>
    </source>
</evidence>
<comment type="function">
    <text evidence="4">Transcriptional coactivator that stimulates GCN4-dependent transcriptional activity by bridging the DNA-binding region of GCN4 and TBP (SPT15), thereby recruiting TBP to GCN4-bound promoters. Involved in induction of the ribosome quality control (RQC) pathway; a pathway that degrades nascent peptide chains during problematic translation. Required to prevent stalled ribosomes from frameshifting.</text>
</comment>
<dbReference type="Gene3D" id="1.10.260.40">
    <property type="entry name" value="lambda repressor-like DNA-binding domains"/>
    <property type="match status" value="1"/>
</dbReference>
<dbReference type="Proteomes" id="UP000275078">
    <property type="component" value="Unassembled WGS sequence"/>
</dbReference>
<evidence type="ECO:0000256" key="4">
    <source>
        <dbReference type="ARBA" id="ARBA00035107"/>
    </source>
</evidence>
<feature type="region of interest" description="Disordered" evidence="5">
    <location>
        <begin position="118"/>
        <end position="155"/>
    </location>
</feature>
<organism evidence="8 9">
    <name type="scientific">Ascobolus immersus RN42</name>
    <dbReference type="NCBI Taxonomy" id="1160509"/>
    <lineage>
        <taxon>Eukaryota</taxon>
        <taxon>Fungi</taxon>
        <taxon>Dikarya</taxon>
        <taxon>Ascomycota</taxon>
        <taxon>Pezizomycotina</taxon>
        <taxon>Pezizomycetes</taxon>
        <taxon>Pezizales</taxon>
        <taxon>Ascobolaceae</taxon>
        <taxon>Ascobolus</taxon>
    </lineage>
</organism>
<dbReference type="STRING" id="1160509.A0A3N4H7G6"/>
<evidence type="ECO:0000256" key="1">
    <source>
        <dbReference type="ARBA" id="ARBA00009802"/>
    </source>
</evidence>
<reference evidence="8 9" key="1">
    <citation type="journal article" date="2018" name="Nat. Ecol. Evol.">
        <title>Pezizomycetes genomes reveal the molecular basis of ectomycorrhizal truffle lifestyle.</title>
        <authorList>
            <person name="Murat C."/>
            <person name="Payen T."/>
            <person name="Noel B."/>
            <person name="Kuo A."/>
            <person name="Morin E."/>
            <person name="Chen J."/>
            <person name="Kohler A."/>
            <person name="Krizsan K."/>
            <person name="Balestrini R."/>
            <person name="Da Silva C."/>
            <person name="Montanini B."/>
            <person name="Hainaut M."/>
            <person name="Levati E."/>
            <person name="Barry K.W."/>
            <person name="Belfiori B."/>
            <person name="Cichocki N."/>
            <person name="Clum A."/>
            <person name="Dockter R.B."/>
            <person name="Fauchery L."/>
            <person name="Guy J."/>
            <person name="Iotti M."/>
            <person name="Le Tacon F."/>
            <person name="Lindquist E.A."/>
            <person name="Lipzen A."/>
            <person name="Malagnac F."/>
            <person name="Mello A."/>
            <person name="Molinier V."/>
            <person name="Miyauchi S."/>
            <person name="Poulain J."/>
            <person name="Riccioni C."/>
            <person name="Rubini A."/>
            <person name="Sitrit Y."/>
            <person name="Splivallo R."/>
            <person name="Traeger S."/>
            <person name="Wang M."/>
            <person name="Zifcakova L."/>
            <person name="Wipf D."/>
            <person name="Zambonelli A."/>
            <person name="Paolocci F."/>
            <person name="Nowrousian M."/>
            <person name="Ottonello S."/>
            <person name="Baldrian P."/>
            <person name="Spatafora J.W."/>
            <person name="Henrissat B."/>
            <person name="Nagy L.G."/>
            <person name="Aury J.M."/>
            <person name="Wincker P."/>
            <person name="Grigoriev I.V."/>
            <person name="Bonfante P."/>
            <person name="Martin F.M."/>
        </authorList>
    </citation>
    <scope>NUCLEOTIDE SEQUENCE [LARGE SCALE GENOMIC DNA]</scope>
    <source>
        <strain evidence="8 9">RN42</strain>
    </source>
</reference>
<keyword evidence="3" id="KW-0238">DNA-binding</keyword>
<dbReference type="PANTHER" id="PTHR10245">
    <property type="entry name" value="ENDOTHELIAL DIFFERENTIATION-RELATED FACTOR 1 MULTIPROTEIN BRIDGING FACTOR 1"/>
    <property type="match status" value="1"/>
</dbReference>
<dbReference type="OrthoDB" id="10253401at2759"/>
<evidence type="ECO:0000313" key="9">
    <source>
        <dbReference type="Proteomes" id="UP000275078"/>
    </source>
</evidence>
<gene>
    <name evidence="8" type="ORF">BJ508DRAFT_367951</name>
</gene>
<sequence length="320" mass="35120">MKFSVTTFFVLALTTASATASTFSHQQQQRHHDIDSNSAIHLVTRAILDHIKFVQEEPPVYHAALNARATPHDWYLARMRKAANDRATSYIKRDNVDQQMADLLAKLRAQEIIDKFTKKGNDNATGNLKRSPGGKTKPKSNPTTTTSNEALNRGEAGRAVSNALSRENFKSNIQDSLNKMQKSAGNSIKKAAQRRSLNGKNLIDVSNLKALKDGLDKSMEKQKDTASQTQKQQAQDIANKMKKAATENAKSYIKRATSLSISKAVAGARRRKNMSQKELAVKINERVSVIADIESGRSIAVPSPAVLSKLELALGVSLRG</sequence>
<evidence type="ECO:0000256" key="6">
    <source>
        <dbReference type="SAM" id="SignalP"/>
    </source>
</evidence>